<organism evidence="2">
    <name type="scientific">marine sediment metagenome</name>
    <dbReference type="NCBI Taxonomy" id="412755"/>
    <lineage>
        <taxon>unclassified sequences</taxon>
        <taxon>metagenomes</taxon>
        <taxon>ecological metagenomes</taxon>
    </lineage>
</organism>
<gene>
    <name evidence="2" type="ORF">LCGC14_2673190</name>
</gene>
<proteinExistence type="predicted"/>
<name>A0A0F8ZNH4_9ZZZZ</name>
<comment type="caution">
    <text evidence="2">The sequence shown here is derived from an EMBL/GenBank/DDBJ whole genome shotgun (WGS) entry which is preliminary data.</text>
</comment>
<protein>
    <submittedName>
        <fullName evidence="2">Uncharacterized protein</fullName>
    </submittedName>
</protein>
<feature type="region of interest" description="Disordered" evidence="1">
    <location>
        <begin position="1"/>
        <end position="81"/>
    </location>
</feature>
<reference evidence="2" key="1">
    <citation type="journal article" date="2015" name="Nature">
        <title>Complex archaea that bridge the gap between prokaryotes and eukaryotes.</title>
        <authorList>
            <person name="Spang A."/>
            <person name="Saw J.H."/>
            <person name="Jorgensen S.L."/>
            <person name="Zaremba-Niedzwiedzka K."/>
            <person name="Martijn J."/>
            <person name="Lind A.E."/>
            <person name="van Eijk R."/>
            <person name="Schleper C."/>
            <person name="Guy L."/>
            <person name="Ettema T.J."/>
        </authorList>
    </citation>
    <scope>NUCLEOTIDE SEQUENCE</scope>
</reference>
<sequence length="81" mass="8796">MPSIDQILRERRRAARRVPTAAQEVARFARATASEIARRARDSSTTRDPDRDTGGGGGGRADPAGHAVGRQRIVVPLHGRR</sequence>
<dbReference type="AlphaFoldDB" id="A0A0F8ZNH4"/>
<evidence type="ECO:0000313" key="2">
    <source>
        <dbReference type="EMBL" id="KKK95402.1"/>
    </source>
</evidence>
<dbReference type="EMBL" id="LAZR01046927">
    <property type="protein sequence ID" value="KKK95402.1"/>
    <property type="molecule type" value="Genomic_DNA"/>
</dbReference>
<accession>A0A0F8ZNH4</accession>
<feature type="compositionally biased region" description="Basic and acidic residues" evidence="1">
    <location>
        <begin position="36"/>
        <end position="53"/>
    </location>
</feature>
<evidence type="ECO:0000256" key="1">
    <source>
        <dbReference type="SAM" id="MobiDB-lite"/>
    </source>
</evidence>
<feature type="non-terminal residue" evidence="2">
    <location>
        <position position="81"/>
    </location>
</feature>